<dbReference type="GeneID" id="19137036"/>
<name>M2T3B9_COCSN</name>
<dbReference type="Proteomes" id="UP000016934">
    <property type="component" value="Unassembled WGS sequence"/>
</dbReference>
<evidence type="ECO:0000313" key="1">
    <source>
        <dbReference type="EMBL" id="EMD63716.1"/>
    </source>
</evidence>
<evidence type="ECO:0000313" key="2">
    <source>
        <dbReference type="Proteomes" id="UP000016934"/>
    </source>
</evidence>
<gene>
    <name evidence="1" type="ORF">COCSADRAFT_330915</name>
</gene>
<dbReference type="PROSITE" id="PS51257">
    <property type="entry name" value="PROKAR_LIPOPROTEIN"/>
    <property type="match status" value="1"/>
</dbReference>
<dbReference type="RefSeq" id="XP_007700749.1">
    <property type="nucleotide sequence ID" value="XM_007702559.1"/>
</dbReference>
<dbReference type="AlphaFoldDB" id="M2T3B9"/>
<accession>M2T3B9</accession>
<dbReference type="KEGG" id="bsc:COCSADRAFT_330915"/>
<protein>
    <submittedName>
        <fullName evidence="1">Uncharacterized protein</fullName>
    </submittedName>
</protein>
<reference evidence="2" key="2">
    <citation type="journal article" date="2013" name="PLoS Genet.">
        <title>Comparative genome structure, secondary metabolite, and effector coding capacity across Cochliobolus pathogens.</title>
        <authorList>
            <person name="Condon B.J."/>
            <person name="Leng Y."/>
            <person name="Wu D."/>
            <person name="Bushley K.E."/>
            <person name="Ohm R.A."/>
            <person name="Otillar R."/>
            <person name="Martin J."/>
            <person name="Schackwitz W."/>
            <person name="Grimwood J."/>
            <person name="MohdZainudin N."/>
            <person name="Xue C."/>
            <person name="Wang R."/>
            <person name="Manning V.A."/>
            <person name="Dhillon B."/>
            <person name="Tu Z.J."/>
            <person name="Steffenson B.J."/>
            <person name="Salamov A."/>
            <person name="Sun H."/>
            <person name="Lowry S."/>
            <person name="LaButti K."/>
            <person name="Han J."/>
            <person name="Copeland A."/>
            <person name="Lindquist E."/>
            <person name="Barry K."/>
            <person name="Schmutz J."/>
            <person name="Baker S.E."/>
            <person name="Ciuffetti L.M."/>
            <person name="Grigoriev I.V."/>
            <person name="Zhong S."/>
            <person name="Turgeon B.G."/>
        </authorList>
    </citation>
    <scope>NUCLEOTIDE SEQUENCE [LARGE SCALE GENOMIC DNA]</scope>
    <source>
        <strain evidence="2">ND90Pr / ATCC 201652</strain>
    </source>
</reference>
<proteinExistence type="predicted"/>
<reference evidence="1 2" key="1">
    <citation type="journal article" date="2012" name="PLoS Pathog.">
        <title>Diverse lifestyles and strategies of plant pathogenesis encoded in the genomes of eighteen Dothideomycetes fungi.</title>
        <authorList>
            <person name="Ohm R.A."/>
            <person name="Feau N."/>
            <person name="Henrissat B."/>
            <person name="Schoch C.L."/>
            <person name="Horwitz B.A."/>
            <person name="Barry K.W."/>
            <person name="Condon B.J."/>
            <person name="Copeland A.C."/>
            <person name="Dhillon B."/>
            <person name="Glaser F."/>
            <person name="Hesse C.N."/>
            <person name="Kosti I."/>
            <person name="LaButti K."/>
            <person name="Lindquist E.A."/>
            <person name="Lucas S."/>
            <person name="Salamov A.A."/>
            <person name="Bradshaw R.E."/>
            <person name="Ciuffetti L."/>
            <person name="Hamelin R.C."/>
            <person name="Kema G.H.J."/>
            <person name="Lawrence C."/>
            <person name="Scott J.A."/>
            <person name="Spatafora J.W."/>
            <person name="Turgeon B.G."/>
            <person name="de Wit P.J.G.M."/>
            <person name="Zhong S."/>
            <person name="Goodwin S.B."/>
            <person name="Grigoriev I.V."/>
        </authorList>
    </citation>
    <scope>NUCLEOTIDE SEQUENCE [LARGE SCALE GENOMIC DNA]</scope>
    <source>
        <strain evidence="2">ND90Pr / ATCC 201652</strain>
    </source>
</reference>
<dbReference type="OrthoDB" id="10393129at2759"/>
<sequence>MTPTDLRSGCLAVSFSSCFLSNYTVNSDLLRVYSRDFPYMPSRVKVACLNYYAL</sequence>
<organism evidence="1 2">
    <name type="scientific">Cochliobolus sativus (strain ND90Pr / ATCC 201652)</name>
    <name type="common">Common root rot and spot blotch fungus</name>
    <name type="synonym">Bipolaris sorokiniana</name>
    <dbReference type="NCBI Taxonomy" id="665912"/>
    <lineage>
        <taxon>Eukaryota</taxon>
        <taxon>Fungi</taxon>
        <taxon>Dikarya</taxon>
        <taxon>Ascomycota</taxon>
        <taxon>Pezizomycotina</taxon>
        <taxon>Dothideomycetes</taxon>
        <taxon>Pleosporomycetidae</taxon>
        <taxon>Pleosporales</taxon>
        <taxon>Pleosporineae</taxon>
        <taxon>Pleosporaceae</taxon>
        <taxon>Bipolaris</taxon>
    </lineage>
</organism>
<dbReference type="EMBL" id="KB445644">
    <property type="protein sequence ID" value="EMD63716.1"/>
    <property type="molecule type" value="Genomic_DNA"/>
</dbReference>
<keyword evidence="2" id="KW-1185">Reference proteome</keyword>
<dbReference type="HOGENOM" id="CLU_204101_0_0_1"/>